<evidence type="ECO:0000256" key="3">
    <source>
        <dbReference type="ARBA" id="ARBA00022448"/>
    </source>
</evidence>
<evidence type="ECO:0000256" key="5">
    <source>
        <dbReference type="ARBA" id="ARBA00022692"/>
    </source>
</evidence>
<dbReference type="PANTHER" id="PTHR43271">
    <property type="entry name" value="BLL2771 PROTEIN"/>
    <property type="match status" value="1"/>
</dbReference>
<dbReference type="InterPro" id="IPR011701">
    <property type="entry name" value="MFS"/>
</dbReference>
<feature type="transmembrane region" description="Helical" evidence="9">
    <location>
        <begin position="158"/>
        <end position="179"/>
    </location>
</feature>
<keyword evidence="12" id="KW-1185">Reference proteome</keyword>
<feature type="transmembrane region" description="Helical" evidence="9">
    <location>
        <begin position="360"/>
        <end position="380"/>
    </location>
</feature>
<dbReference type="PROSITE" id="PS50850">
    <property type="entry name" value="MFS"/>
    <property type="match status" value="1"/>
</dbReference>
<feature type="transmembrane region" description="Helical" evidence="9">
    <location>
        <begin position="29"/>
        <end position="49"/>
    </location>
</feature>
<dbReference type="Pfam" id="PF07690">
    <property type="entry name" value="MFS_1"/>
    <property type="match status" value="1"/>
</dbReference>
<dbReference type="InterPro" id="IPR036259">
    <property type="entry name" value="MFS_trans_sf"/>
</dbReference>
<name>A0ABW1MMQ4_9ACTN</name>
<evidence type="ECO:0000256" key="4">
    <source>
        <dbReference type="ARBA" id="ARBA00022475"/>
    </source>
</evidence>
<evidence type="ECO:0000256" key="7">
    <source>
        <dbReference type="ARBA" id="ARBA00023136"/>
    </source>
</evidence>
<keyword evidence="3" id="KW-0813">Transport</keyword>
<accession>A0ABW1MMQ4</accession>
<organism evidence="11 12">
    <name type="scientific">Streptomyces ochraceiscleroticus</name>
    <dbReference type="NCBI Taxonomy" id="47761"/>
    <lineage>
        <taxon>Bacteria</taxon>
        <taxon>Bacillati</taxon>
        <taxon>Actinomycetota</taxon>
        <taxon>Actinomycetes</taxon>
        <taxon>Kitasatosporales</taxon>
        <taxon>Streptomycetaceae</taxon>
        <taxon>Streptomyces</taxon>
    </lineage>
</organism>
<feature type="transmembrane region" description="Helical" evidence="9">
    <location>
        <begin position="271"/>
        <end position="290"/>
    </location>
</feature>
<protein>
    <submittedName>
        <fullName evidence="11">MFS transporter</fullName>
    </submittedName>
</protein>
<dbReference type="PANTHER" id="PTHR43271:SF1">
    <property type="entry name" value="INNER MEMBRANE TRANSPORT PROTEIN YNFM"/>
    <property type="match status" value="1"/>
</dbReference>
<evidence type="ECO:0000313" key="11">
    <source>
        <dbReference type="EMBL" id="MFC6065109.1"/>
    </source>
</evidence>
<dbReference type="RefSeq" id="WP_031050338.1">
    <property type="nucleotide sequence ID" value="NZ_JBHSPX010000006.1"/>
</dbReference>
<evidence type="ECO:0000256" key="8">
    <source>
        <dbReference type="SAM" id="MobiDB-lite"/>
    </source>
</evidence>
<dbReference type="CDD" id="cd17324">
    <property type="entry name" value="MFS_NepI_like"/>
    <property type="match status" value="1"/>
</dbReference>
<gene>
    <name evidence="11" type="ORF">ACFP4F_21535</name>
</gene>
<evidence type="ECO:0000256" key="9">
    <source>
        <dbReference type="SAM" id="Phobius"/>
    </source>
</evidence>
<feature type="transmembrane region" description="Helical" evidence="9">
    <location>
        <begin position="302"/>
        <end position="319"/>
    </location>
</feature>
<proteinExistence type="inferred from homology"/>
<comment type="caution">
    <text evidence="11">The sequence shown here is derived from an EMBL/GenBank/DDBJ whole genome shotgun (WGS) entry which is preliminary data.</text>
</comment>
<dbReference type="Proteomes" id="UP001596139">
    <property type="component" value="Unassembled WGS sequence"/>
</dbReference>
<feature type="domain" description="Major facilitator superfamily (MFS) profile" evidence="10">
    <location>
        <begin position="29"/>
        <end position="408"/>
    </location>
</feature>
<feature type="transmembrane region" description="Helical" evidence="9">
    <location>
        <begin position="124"/>
        <end position="146"/>
    </location>
</feature>
<dbReference type="InterPro" id="IPR005829">
    <property type="entry name" value="Sugar_transporter_CS"/>
</dbReference>
<comment type="subcellular location">
    <subcellularLocation>
        <location evidence="1">Cell membrane</location>
        <topology evidence="1">Multi-pass membrane protein</topology>
    </subcellularLocation>
</comment>
<keyword evidence="4" id="KW-1003">Cell membrane</keyword>
<dbReference type="InterPro" id="IPR020846">
    <property type="entry name" value="MFS_dom"/>
</dbReference>
<evidence type="ECO:0000256" key="1">
    <source>
        <dbReference type="ARBA" id="ARBA00004651"/>
    </source>
</evidence>
<evidence type="ECO:0000313" key="12">
    <source>
        <dbReference type="Proteomes" id="UP001596139"/>
    </source>
</evidence>
<evidence type="ECO:0000256" key="2">
    <source>
        <dbReference type="ARBA" id="ARBA00008335"/>
    </source>
</evidence>
<sequence>MVDTRTGAGAPTPVPLPSDARKLAPGTPAYRRAITALFAAGVAVFLLLYVTQGLLPEISGELRITPAEASLTVSATTAAIAIALLPLSALSEKYGRTRVMTASVFSASVVGLALPFVTDTGTFVALRALQGVALAGLPATAMAYLAEEVSPAAVSSAIGLYLAGNSIGGMSSRFVAGLVAQWSNWRVSLGVLGGIALLCAVVFRLTVPKAANFRPARVNPGAVARTVRGHLRNPLLLRLYFLGALFMVVFGAVFTVLGYRLSAPPFGLPEGVIGAFFLIYLVGTVTSTYIGRLAERFGRRTALYGGMVLASAGVLVTIADSVVAIVAGLVLVTAGFFTGHVIASSSVSSNAATGRAQASAVYLTIYYIGNSVGGTLAAAAYHRAGWTGVVVVCLASMGAAALIAVRRI</sequence>
<keyword evidence="6 9" id="KW-1133">Transmembrane helix</keyword>
<feature type="transmembrane region" description="Helical" evidence="9">
    <location>
        <begin position="69"/>
        <end position="87"/>
    </location>
</feature>
<feature type="transmembrane region" description="Helical" evidence="9">
    <location>
        <begin position="325"/>
        <end position="348"/>
    </location>
</feature>
<feature type="region of interest" description="Disordered" evidence="8">
    <location>
        <begin position="1"/>
        <end position="20"/>
    </location>
</feature>
<evidence type="ECO:0000259" key="10">
    <source>
        <dbReference type="PROSITE" id="PS50850"/>
    </source>
</evidence>
<evidence type="ECO:0000256" key="6">
    <source>
        <dbReference type="ARBA" id="ARBA00022989"/>
    </source>
</evidence>
<dbReference type="SUPFAM" id="SSF103473">
    <property type="entry name" value="MFS general substrate transporter"/>
    <property type="match status" value="1"/>
</dbReference>
<feature type="transmembrane region" description="Helical" evidence="9">
    <location>
        <begin position="185"/>
        <end position="207"/>
    </location>
</feature>
<feature type="transmembrane region" description="Helical" evidence="9">
    <location>
        <begin position="386"/>
        <end position="405"/>
    </location>
</feature>
<keyword evidence="5 9" id="KW-0812">Transmembrane</keyword>
<dbReference type="Gene3D" id="1.20.1250.20">
    <property type="entry name" value="MFS general substrate transporter like domains"/>
    <property type="match status" value="1"/>
</dbReference>
<reference evidence="12" key="1">
    <citation type="journal article" date="2019" name="Int. J. Syst. Evol. Microbiol.">
        <title>The Global Catalogue of Microorganisms (GCM) 10K type strain sequencing project: providing services to taxonomists for standard genome sequencing and annotation.</title>
        <authorList>
            <consortium name="The Broad Institute Genomics Platform"/>
            <consortium name="The Broad Institute Genome Sequencing Center for Infectious Disease"/>
            <person name="Wu L."/>
            <person name="Ma J."/>
        </authorList>
    </citation>
    <scope>NUCLEOTIDE SEQUENCE [LARGE SCALE GENOMIC DNA]</scope>
    <source>
        <strain evidence="12">CGMCC 1.15180</strain>
    </source>
</reference>
<keyword evidence="7 9" id="KW-0472">Membrane</keyword>
<feature type="transmembrane region" description="Helical" evidence="9">
    <location>
        <begin position="235"/>
        <end position="259"/>
    </location>
</feature>
<feature type="transmembrane region" description="Helical" evidence="9">
    <location>
        <begin position="99"/>
        <end position="118"/>
    </location>
</feature>
<comment type="similarity">
    <text evidence="2">Belongs to the major facilitator superfamily.</text>
</comment>
<dbReference type="PROSITE" id="PS00216">
    <property type="entry name" value="SUGAR_TRANSPORT_1"/>
    <property type="match status" value="1"/>
</dbReference>
<dbReference type="EMBL" id="JBHSPX010000006">
    <property type="protein sequence ID" value="MFC6065109.1"/>
    <property type="molecule type" value="Genomic_DNA"/>
</dbReference>